<reference evidence="1 2" key="1">
    <citation type="submission" date="2024-04" db="EMBL/GenBank/DDBJ databases">
        <authorList>
            <person name="Fracassetti M."/>
        </authorList>
    </citation>
    <scope>NUCLEOTIDE SEQUENCE [LARGE SCALE GENOMIC DNA]</scope>
</reference>
<organism evidence="1 2">
    <name type="scientific">Linum trigynum</name>
    <dbReference type="NCBI Taxonomy" id="586398"/>
    <lineage>
        <taxon>Eukaryota</taxon>
        <taxon>Viridiplantae</taxon>
        <taxon>Streptophyta</taxon>
        <taxon>Embryophyta</taxon>
        <taxon>Tracheophyta</taxon>
        <taxon>Spermatophyta</taxon>
        <taxon>Magnoliopsida</taxon>
        <taxon>eudicotyledons</taxon>
        <taxon>Gunneridae</taxon>
        <taxon>Pentapetalae</taxon>
        <taxon>rosids</taxon>
        <taxon>fabids</taxon>
        <taxon>Malpighiales</taxon>
        <taxon>Linaceae</taxon>
        <taxon>Linum</taxon>
    </lineage>
</organism>
<evidence type="ECO:0000313" key="2">
    <source>
        <dbReference type="Proteomes" id="UP001497516"/>
    </source>
</evidence>
<gene>
    <name evidence="1" type="ORF">LTRI10_LOCUS36175</name>
</gene>
<keyword evidence="2" id="KW-1185">Reference proteome</keyword>
<accession>A0AAV2FDP7</accession>
<name>A0AAV2FDP7_9ROSI</name>
<protein>
    <submittedName>
        <fullName evidence="1">Uncharacterized protein</fullName>
    </submittedName>
</protein>
<proteinExistence type="predicted"/>
<sequence length="104" mass="11990">MLPTDPIYTYTALDRAPLVQFHVSIAFNVPYFCQARRPDQPVSLKDDRRPTWGLWAVRTSLGFSEFRLQAPFITPGLIPVGLLYDEAFFFLIGSYWDFVLDLSL</sequence>
<evidence type="ECO:0000313" key="1">
    <source>
        <dbReference type="EMBL" id="CAL1395770.1"/>
    </source>
</evidence>
<dbReference type="EMBL" id="OZ034819">
    <property type="protein sequence ID" value="CAL1395770.1"/>
    <property type="molecule type" value="Genomic_DNA"/>
</dbReference>
<dbReference type="AlphaFoldDB" id="A0AAV2FDP7"/>
<dbReference type="Proteomes" id="UP001497516">
    <property type="component" value="Chromosome 6"/>
</dbReference>